<evidence type="ECO:0000256" key="1">
    <source>
        <dbReference type="SAM" id="SignalP"/>
    </source>
</evidence>
<organism evidence="2 3">
    <name type="scientific">Ruegeria sediminis</name>
    <dbReference type="NCBI Taxonomy" id="2583820"/>
    <lineage>
        <taxon>Bacteria</taxon>
        <taxon>Pseudomonadati</taxon>
        <taxon>Pseudomonadota</taxon>
        <taxon>Alphaproteobacteria</taxon>
        <taxon>Rhodobacterales</taxon>
        <taxon>Roseobacteraceae</taxon>
        <taxon>Ruegeria</taxon>
    </lineage>
</organism>
<proteinExistence type="predicted"/>
<protein>
    <submittedName>
        <fullName evidence="2">Scavenger receptor class F, member 2</fullName>
    </submittedName>
</protein>
<accession>A0ABY2X4S4</accession>
<comment type="caution">
    <text evidence="2">The sequence shown here is derived from an EMBL/GenBank/DDBJ whole genome shotgun (WGS) entry which is preliminary data.</text>
</comment>
<keyword evidence="1" id="KW-0732">Signal</keyword>
<feature type="chain" id="PRO_5046839417" evidence="1">
    <location>
        <begin position="29"/>
        <end position="211"/>
    </location>
</feature>
<gene>
    <name evidence="2" type="ORF">FGK63_04250</name>
</gene>
<feature type="signal peptide" evidence="1">
    <location>
        <begin position="1"/>
        <end position="28"/>
    </location>
</feature>
<keyword evidence="3" id="KW-1185">Reference proteome</keyword>
<dbReference type="EMBL" id="VCPD01000001">
    <property type="protein sequence ID" value="TMV10399.1"/>
    <property type="molecule type" value="Genomic_DNA"/>
</dbReference>
<keyword evidence="2" id="KW-0675">Receptor</keyword>
<evidence type="ECO:0000313" key="3">
    <source>
        <dbReference type="Proteomes" id="UP001193035"/>
    </source>
</evidence>
<evidence type="ECO:0000313" key="2">
    <source>
        <dbReference type="EMBL" id="TMV10399.1"/>
    </source>
</evidence>
<dbReference type="Gene3D" id="2.160.20.50">
    <property type="entry name" value="Insect antifreeze protein"/>
    <property type="match status" value="1"/>
</dbReference>
<sequence length="211" mass="21707">MARPMLFKVRFFLIFALLVLTGGSPAAANFHNQCAPGLIQCGQTSCCSPAERCSFDGFCIPLGGTYCGGGRTCGPFEQCVAGGTRCAPAGPAKCTSGLTCPPGTTCTATGECVPQDDPGPITISPTECLDGSICPSGSTCLPDGGCTRPGWFPCPDTDSQCRPGFKCSQHQGCVPIKAVDCGYGRWCKPGEICLEEGTCGKAPEPESAGDR</sequence>
<reference evidence="2 3" key="1">
    <citation type="submission" date="2019-05" db="EMBL/GenBank/DDBJ databases">
        <title>Ruegeria sp. nov., isolated from tidal flat.</title>
        <authorList>
            <person name="Kim W."/>
        </authorList>
    </citation>
    <scope>NUCLEOTIDE SEQUENCE [LARGE SCALE GENOMIC DNA]</scope>
    <source>
        <strain evidence="2 3">CAU 1488</strain>
    </source>
</reference>
<name>A0ABY2X4S4_9RHOB</name>
<dbReference type="Proteomes" id="UP001193035">
    <property type="component" value="Unassembled WGS sequence"/>
</dbReference>